<evidence type="ECO:0000313" key="2">
    <source>
        <dbReference type="EMBL" id="SCN12513.1"/>
    </source>
</evidence>
<dbReference type="Pfam" id="PF12420">
    <property type="entry name" value="DUF3671"/>
    <property type="match status" value="1"/>
</dbReference>
<dbReference type="InterPro" id="IPR022139">
    <property type="entry name" value="Fam-L/Fam-M-like_plasmodium"/>
</dbReference>
<dbReference type="RefSeq" id="XP_028861445.1">
    <property type="nucleotide sequence ID" value="XM_029004791.1"/>
</dbReference>
<organism evidence="2 3">
    <name type="scientific">Plasmodium malariae</name>
    <dbReference type="NCBI Taxonomy" id="5858"/>
    <lineage>
        <taxon>Eukaryota</taxon>
        <taxon>Sar</taxon>
        <taxon>Alveolata</taxon>
        <taxon>Apicomplexa</taxon>
        <taxon>Aconoidasida</taxon>
        <taxon>Haemosporida</taxon>
        <taxon>Plasmodiidae</taxon>
        <taxon>Plasmodium</taxon>
        <taxon>Plasmodium (Plasmodium)</taxon>
    </lineage>
</organism>
<keyword evidence="1" id="KW-0472">Membrane</keyword>
<keyword evidence="1" id="KW-0812">Transmembrane</keyword>
<dbReference type="GeneID" id="39868625"/>
<feature type="transmembrane region" description="Helical" evidence="1">
    <location>
        <begin position="6"/>
        <end position="28"/>
    </location>
</feature>
<dbReference type="KEGG" id="pmal:PMUG01_08063900"/>
<accession>A0A1D3PB62</accession>
<proteinExistence type="predicted"/>
<sequence>MYILKLNMKIIIFTNIGAFILLTWIYHFNIDVRYFSKFLEDNYYHSNKLDARTYRLLGEYEKLKDSKIVYLKKDVPHNVKYEKKNICNNEKWTEKKESNRNLLNMAHYYTQVTDYNNGIFDGKHFHFERKWIKNKDYEHFLEKKRRICDISLRKIKLRKYKVGIDLFLLFFFLGIGLSVLPRLPFMETVDKWMENDSLLKGFHSALNSLGNKGNFYIYIGLFSVIIIILSVIVIIAIYKILRNNEKYNRVKLMTE</sequence>
<keyword evidence="3" id="KW-1185">Reference proteome</keyword>
<evidence type="ECO:0000256" key="1">
    <source>
        <dbReference type="SAM" id="Phobius"/>
    </source>
</evidence>
<dbReference type="EMBL" id="LT594629">
    <property type="protein sequence ID" value="SCN12513.1"/>
    <property type="molecule type" value="Genomic_DNA"/>
</dbReference>
<keyword evidence="1" id="KW-1133">Transmembrane helix</keyword>
<name>A0A1D3PB62_PLAMA</name>
<feature type="transmembrane region" description="Helical" evidence="1">
    <location>
        <begin position="162"/>
        <end position="183"/>
    </location>
</feature>
<gene>
    <name evidence="2" type="primary">PmUG01_08063900</name>
    <name evidence="2" type="ORF">PMUG01_08063900</name>
</gene>
<feature type="transmembrane region" description="Helical" evidence="1">
    <location>
        <begin position="215"/>
        <end position="241"/>
    </location>
</feature>
<protein>
    <submittedName>
        <fullName evidence="2">Fam-m protein</fullName>
    </submittedName>
</protein>
<evidence type="ECO:0000313" key="3">
    <source>
        <dbReference type="Proteomes" id="UP000219813"/>
    </source>
</evidence>
<dbReference type="AlphaFoldDB" id="A0A1D3PB62"/>
<dbReference type="Proteomes" id="UP000219813">
    <property type="component" value="Chromosome 8"/>
</dbReference>
<dbReference type="VEuPathDB" id="PlasmoDB:PmUG01_08063900"/>
<reference evidence="2 3" key="1">
    <citation type="submission" date="2016-06" db="EMBL/GenBank/DDBJ databases">
        <authorList>
            <consortium name="Pathogen Informatics"/>
        </authorList>
    </citation>
    <scope>NUCLEOTIDE SEQUENCE [LARGE SCALE GENOMIC DNA]</scope>
</reference>